<dbReference type="AlphaFoldDB" id="A0A0A9BR90"/>
<evidence type="ECO:0000256" key="1">
    <source>
        <dbReference type="SAM" id="MobiDB-lite"/>
    </source>
</evidence>
<reference evidence="2" key="2">
    <citation type="journal article" date="2015" name="Data Brief">
        <title>Shoot transcriptome of the giant reed, Arundo donax.</title>
        <authorList>
            <person name="Barrero R.A."/>
            <person name="Guerrero F.D."/>
            <person name="Moolhuijzen P."/>
            <person name="Goolsby J.A."/>
            <person name="Tidwell J."/>
            <person name="Bellgard S.E."/>
            <person name="Bellgard M.I."/>
        </authorList>
    </citation>
    <scope>NUCLEOTIDE SEQUENCE</scope>
    <source>
        <tissue evidence="2">Shoot tissue taken approximately 20 cm above the soil surface</tissue>
    </source>
</reference>
<name>A0A0A9BR90_ARUDO</name>
<accession>A0A0A9BR90</accession>
<dbReference type="EMBL" id="GBRH01234250">
    <property type="protein sequence ID" value="JAD63645.1"/>
    <property type="molecule type" value="Transcribed_RNA"/>
</dbReference>
<sequence>MCLDGVGGGARLCRRTSPALGVQRAGYGESREEGARRRWTECEGQGRGDEIR</sequence>
<protein>
    <submittedName>
        <fullName evidence="2">Uncharacterized protein</fullName>
    </submittedName>
</protein>
<organism evidence="2">
    <name type="scientific">Arundo donax</name>
    <name type="common">Giant reed</name>
    <name type="synonym">Donax arundinaceus</name>
    <dbReference type="NCBI Taxonomy" id="35708"/>
    <lineage>
        <taxon>Eukaryota</taxon>
        <taxon>Viridiplantae</taxon>
        <taxon>Streptophyta</taxon>
        <taxon>Embryophyta</taxon>
        <taxon>Tracheophyta</taxon>
        <taxon>Spermatophyta</taxon>
        <taxon>Magnoliopsida</taxon>
        <taxon>Liliopsida</taxon>
        <taxon>Poales</taxon>
        <taxon>Poaceae</taxon>
        <taxon>PACMAD clade</taxon>
        <taxon>Arundinoideae</taxon>
        <taxon>Arundineae</taxon>
        <taxon>Arundo</taxon>
    </lineage>
</organism>
<feature type="region of interest" description="Disordered" evidence="1">
    <location>
        <begin position="22"/>
        <end position="52"/>
    </location>
</feature>
<proteinExistence type="predicted"/>
<reference evidence="2" key="1">
    <citation type="submission" date="2014-09" db="EMBL/GenBank/DDBJ databases">
        <authorList>
            <person name="Magalhaes I.L.F."/>
            <person name="Oliveira U."/>
            <person name="Santos F.R."/>
            <person name="Vidigal T.H.D.A."/>
            <person name="Brescovit A.D."/>
            <person name="Santos A.J."/>
        </authorList>
    </citation>
    <scope>NUCLEOTIDE SEQUENCE</scope>
    <source>
        <tissue evidence="2">Shoot tissue taken approximately 20 cm above the soil surface</tissue>
    </source>
</reference>
<evidence type="ECO:0000313" key="2">
    <source>
        <dbReference type="EMBL" id="JAD63645.1"/>
    </source>
</evidence>
<feature type="compositionally biased region" description="Basic and acidic residues" evidence="1">
    <location>
        <begin position="29"/>
        <end position="52"/>
    </location>
</feature>